<protein>
    <submittedName>
        <fullName evidence="1">Uncharacterized protein</fullName>
    </submittedName>
</protein>
<dbReference type="Proteomes" id="UP000320300">
    <property type="component" value="Unassembled WGS sequence"/>
</dbReference>
<accession>A0A521FIZ2</accession>
<proteinExistence type="predicted"/>
<dbReference type="Pfam" id="PF19781">
    <property type="entry name" value="DUF6266"/>
    <property type="match status" value="1"/>
</dbReference>
<gene>
    <name evidence="1" type="ORF">SAMN06265348_1136</name>
</gene>
<sequence>MSNFLRSAKGAFRIGHQLPRTASFTAWNAIVSHNLQHAVTTVNDQAVLDLTEVRFSKPIHKTQQAWNAVVSAESGYKVTLRWELTPDAEKCTRMDDKVILACYDAETGKFTTYRKVACRSALSYTVDFISWYAGHDMYWYIFMVSDNGKLISETEYLGMATVRA</sequence>
<dbReference type="InterPro" id="IPR046233">
    <property type="entry name" value="DUF6266"/>
</dbReference>
<reference evidence="1 2" key="1">
    <citation type="submission" date="2017-05" db="EMBL/GenBank/DDBJ databases">
        <authorList>
            <person name="Varghese N."/>
            <person name="Submissions S."/>
        </authorList>
    </citation>
    <scope>NUCLEOTIDE SEQUENCE [LARGE SCALE GENOMIC DNA]</scope>
    <source>
        <strain evidence="1 2">DSM 19036</strain>
    </source>
</reference>
<keyword evidence="2" id="KW-1185">Reference proteome</keyword>
<evidence type="ECO:0000313" key="1">
    <source>
        <dbReference type="EMBL" id="SMO96138.1"/>
    </source>
</evidence>
<dbReference type="EMBL" id="FXTN01000013">
    <property type="protein sequence ID" value="SMO96138.1"/>
    <property type="molecule type" value="Genomic_DNA"/>
</dbReference>
<dbReference type="AlphaFoldDB" id="A0A521FIZ2"/>
<evidence type="ECO:0000313" key="2">
    <source>
        <dbReference type="Proteomes" id="UP000320300"/>
    </source>
</evidence>
<name>A0A521FIZ2_9SPHI</name>
<organism evidence="1 2">
    <name type="scientific">Pedobacter westerhofensis</name>
    <dbReference type="NCBI Taxonomy" id="425512"/>
    <lineage>
        <taxon>Bacteria</taxon>
        <taxon>Pseudomonadati</taxon>
        <taxon>Bacteroidota</taxon>
        <taxon>Sphingobacteriia</taxon>
        <taxon>Sphingobacteriales</taxon>
        <taxon>Sphingobacteriaceae</taxon>
        <taxon>Pedobacter</taxon>
    </lineage>
</organism>